<feature type="transmembrane region" description="Helical" evidence="8">
    <location>
        <begin position="448"/>
        <end position="473"/>
    </location>
</feature>
<feature type="transmembrane region" description="Helical" evidence="8">
    <location>
        <begin position="365"/>
        <end position="394"/>
    </location>
</feature>
<comment type="caution">
    <text evidence="11">The sequence shown here is derived from an EMBL/GenBank/DDBJ whole genome shotgun (WGS) entry which is preliminary data.</text>
</comment>
<dbReference type="EMBL" id="BPQB01000049">
    <property type="protein sequence ID" value="GJE95462.1"/>
    <property type="molecule type" value="Genomic_DNA"/>
</dbReference>
<feature type="compositionally biased region" description="Polar residues" evidence="7">
    <location>
        <begin position="746"/>
        <end position="765"/>
    </location>
</feature>
<keyword evidence="5 8" id="KW-1133">Transmembrane helix</keyword>
<organism evidence="11 12">
    <name type="scientific">Phanerochaete sordida</name>
    <dbReference type="NCBI Taxonomy" id="48140"/>
    <lineage>
        <taxon>Eukaryota</taxon>
        <taxon>Fungi</taxon>
        <taxon>Dikarya</taxon>
        <taxon>Basidiomycota</taxon>
        <taxon>Agaricomycotina</taxon>
        <taxon>Agaricomycetes</taxon>
        <taxon>Polyporales</taxon>
        <taxon>Phanerochaetaceae</taxon>
        <taxon>Phanerochaete</taxon>
    </lineage>
</organism>
<evidence type="ECO:0000313" key="12">
    <source>
        <dbReference type="Proteomes" id="UP000703269"/>
    </source>
</evidence>
<comment type="similarity">
    <text evidence="2">Belongs to the transient receptor potential (TRP) ion channel family.</text>
</comment>
<evidence type="ECO:0000256" key="2">
    <source>
        <dbReference type="ARBA" id="ARBA00010642"/>
    </source>
</evidence>
<dbReference type="InterPro" id="IPR032800">
    <property type="entry name" value="TRP_N"/>
</dbReference>
<gene>
    <name evidence="11" type="ORF">PsYK624_116460</name>
</gene>
<evidence type="ECO:0000256" key="1">
    <source>
        <dbReference type="ARBA" id="ARBA00004141"/>
    </source>
</evidence>
<accession>A0A9P3GI29</accession>
<feature type="signal peptide" evidence="9">
    <location>
        <begin position="1"/>
        <end position="24"/>
    </location>
</feature>
<evidence type="ECO:0000256" key="5">
    <source>
        <dbReference type="ARBA" id="ARBA00022989"/>
    </source>
</evidence>
<evidence type="ECO:0000256" key="6">
    <source>
        <dbReference type="ARBA" id="ARBA00023136"/>
    </source>
</evidence>
<evidence type="ECO:0000259" key="10">
    <source>
        <dbReference type="SMART" id="SM01320"/>
    </source>
</evidence>
<dbReference type="GO" id="GO:0016020">
    <property type="term" value="C:membrane"/>
    <property type="evidence" value="ECO:0007669"/>
    <property type="project" value="UniProtKB-SubCell"/>
</dbReference>
<keyword evidence="4 9" id="KW-0732">Signal</keyword>
<protein>
    <submittedName>
        <fullName evidence="11">TRP-domain-containing protein</fullName>
    </submittedName>
</protein>
<dbReference type="PANTHER" id="PTHR31145">
    <property type="entry name" value="INTEGRAL MEMBRANE PROTEIN (AFU_ORTHOLOGUE AFUA_7G01610)"/>
    <property type="match status" value="1"/>
</dbReference>
<dbReference type="InterPro" id="IPR010308">
    <property type="entry name" value="TRP_C"/>
</dbReference>
<evidence type="ECO:0000256" key="9">
    <source>
        <dbReference type="SAM" id="SignalP"/>
    </source>
</evidence>
<evidence type="ECO:0000256" key="3">
    <source>
        <dbReference type="ARBA" id="ARBA00022692"/>
    </source>
</evidence>
<dbReference type="Pfam" id="PF06011">
    <property type="entry name" value="TRP"/>
    <property type="match status" value="1"/>
</dbReference>
<dbReference type="InterPro" id="IPR040241">
    <property type="entry name" value="TRP_Flc/Pkd2-like"/>
</dbReference>
<evidence type="ECO:0000256" key="4">
    <source>
        <dbReference type="ARBA" id="ARBA00022729"/>
    </source>
</evidence>
<comment type="subcellular location">
    <subcellularLocation>
        <location evidence="1">Membrane</location>
        <topology evidence="1">Multi-pass membrane protein</topology>
    </subcellularLocation>
</comment>
<dbReference type="Proteomes" id="UP000703269">
    <property type="component" value="Unassembled WGS sequence"/>
</dbReference>
<dbReference type="SMART" id="SM01320">
    <property type="entry name" value="TRP_N"/>
    <property type="match status" value="1"/>
</dbReference>
<sequence>MFFSVARSRPFIAFALLLPSFAQAHVNRLFTSTVSYCSPPESLLVEQLDIVYFQSNATVSFNVSAASVLPDVNVTANLFVNVYGMRPFNMTIDLCSLLQGALCPLPTYNFTGADSITLPPAVDVTHFLPEIAYKIPDLEAFVQLTLTEVNTGKVRACVQSTLSNGWSARQTGVEWATGGIAFLALASAVFYSYFRPDSLAPVRFLDVIYLFQSIAASALFGLNYPSVYRAYGLNFAWALGLFSQSDSSSIQQSIDNMRRLTGGTLADSGSGDSAISLVNRKLSPYNNPYGDWVIPDSLLARFAALPKVDLNTFIAGNGTLPTAPLTSQILVGGPDVATVTQGSSNTLEAGIPIYVSVLGIATENAFMSIFFVALILTAIVLFLLGAAYVVLRVVSRRTSWGQRKGLELEKAIARYPSFARAWLFRTAVVCGVPVFIFGFYQWTLGDSWLADLLAVFLILYILLSVSIPTLLIFRPPLISRYFRTREVEDPTQSPSLVPFTSPLRRERLYFIIALGVAILVKTLVVAFGQKHGMVQAIIVLISEVLLFGVFLVLKPYRTRGADFLWGTLAVVRIVCTGLLIAFSISLALSPIPRVAIGIVAAVIWSLAVVLMFFNILVNLGAWRFIKWVLPFRRNRSFVSEATLANENGSAPSLEPKGDAEKTTVTPVSSTYYRRPENPEPTHTPTTASAFSPVTTLSHFSDPPSAHSRVTSTTTTTLGETLPHRWSFQHSRPPSTSLASHGPITPVTMSGESVYTTPRQSWRQSDNPPPSS</sequence>
<feature type="chain" id="PRO_5040391231" evidence="9">
    <location>
        <begin position="25"/>
        <end position="771"/>
    </location>
</feature>
<feature type="transmembrane region" description="Helical" evidence="8">
    <location>
        <begin position="508"/>
        <end position="527"/>
    </location>
</feature>
<name>A0A9P3GI29_9APHY</name>
<evidence type="ECO:0000256" key="7">
    <source>
        <dbReference type="SAM" id="MobiDB-lite"/>
    </source>
</evidence>
<feature type="compositionally biased region" description="Polar residues" evidence="7">
    <location>
        <begin position="687"/>
        <end position="698"/>
    </location>
</feature>
<dbReference type="Pfam" id="PF14558">
    <property type="entry name" value="TRP_N"/>
    <property type="match status" value="1"/>
</dbReference>
<evidence type="ECO:0000313" key="11">
    <source>
        <dbReference type="EMBL" id="GJE95462.1"/>
    </source>
</evidence>
<dbReference type="GO" id="GO:0055085">
    <property type="term" value="P:transmembrane transport"/>
    <property type="evidence" value="ECO:0007669"/>
    <property type="project" value="TreeGrafter"/>
</dbReference>
<feature type="transmembrane region" description="Helical" evidence="8">
    <location>
        <begin position="206"/>
        <end position="224"/>
    </location>
</feature>
<feature type="compositionally biased region" description="Polar residues" evidence="7">
    <location>
        <begin position="727"/>
        <end position="738"/>
    </location>
</feature>
<feature type="transmembrane region" description="Helical" evidence="8">
    <location>
        <begin position="175"/>
        <end position="194"/>
    </location>
</feature>
<feature type="transmembrane region" description="Helical" evidence="8">
    <location>
        <begin position="533"/>
        <end position="553"/>
    </location>
</feature>
<dbReference type="OrthoDB" id="2115177at2759"/>
<dbReference type="AlphaFoldDB" id="A0A9P3GI29"/>
<feature type="compositionally biased region" description="Polar residues" evidence="7">
    <location>
        <begin position="662"/>
        <end position="671"/>
    </location>
</feature>
<keyword evidence="12" id="KW-1185">Reference proteome</keyword>
<evidence type="ECO:0000256" key="8">
    <source>
        <dbReference type="SAM" id="Phobius"/>
    </source>
</evidence>
<feature type="transmembrane region" description="Helical" evidence="8">
    <location>
        <begin position="594"/>
        <end position="625"/>
    </location>
</feature>
<proteinExistence type="inferred from homology"/>
<dbReference type="GO" id="GO:0009272">
    <property type="term" value="P:fungal-type cell wall biogenesis"/>
    <property type="evidence" value="ECO:0007669"/>
    <property type="project" value="TreeGrafter"/>
</dbReference>
<keyword evidence="3 8" id="KW-0812">Transmembrane</keyword>
<feature type="domain" description="ML-like" evidence="10">
    <location>
        <begin position="27"/>
        <end position="169"/>
    </location>
</feature>
<feature type="transmembrane region" description="Helical" evidence="8">
    <location>
        <begin position="565"/>
        <end position="588"/>
    </location>
</feature>
<feature type="transmembrane region" description="Helical" evidence="8">
    <location>
        <begin position="422"/>
        <end position="442"/>
    </location>
</feature>
<feature type="region of interest" description="Disordered" evidence="7">
    <location>
        <begin position="648"/>
        <end position="771"/>
    </location>
</feature>
<reference evidence="11 12" key="1">
    <citation type="submission" date="2021-08" db="EMBL/GenBank/DDBJ databases">
        <title>Draft Genome Sequence of Phanerochaete sordida strain YK-624.</title>
        <authorList>
            <person name="Mori T."/>
            <person name="Dohra H."/>
            <person name="Suzuki T."/>
            <person name="Kawagishi H."/>
            <person name="Hirai H."/>
        </authorList>
    </citation>
    <scope>NUCLEOTIDE SEQUENCE [LARGE SCALE GENOMIC DNA]</scope>
    <source>
        <strain evidence="11 12">YK-624</strain>
    </source>
</reference>
<dbReference type="PANTHER" id="PTHR31145:SF2">
    <property type="entry name" value="FLAVIN CARRIER PROTEIN 2"/>
    <property type="match status" value="1"/>
</dbReference>
<keyword evidence="6 8" id="KW-0472">Membrane</keyword>